<dbReference type="InterPro" id="IPR002347">
    <property type="entry name" value="SDR_fam"/>
</dbReference>
<evidence type="ECO:0000256" key="1">
    <source>
        <dbReference type="ARBA" id="ARBA00006484"/>
    </source>
</evidence>
<protein>
    <submittedName>
        <fullName evidence="3">SDR family oxidoreductase</fullName>
    </submittedName>
</protein>
<dbReference type="PRINTS" id="PR00081">
    <property type="entry name" value="GDHRDH"/>
</dbReference>
<evidence type="ECO:0000313" key="4">
    <source>
        <dbReference type="Proteomes" id="UP001205906"/>
    </source>
</evidence>
<evidence type="ECO:0000256" key="2">
    <source>
        <dbReference type="ARBA" id="ARBA00023002"/>
    </source>
</evidence>
<dbReference type="PANTHER" id="PTHR24321:SF8">
    <property type="entry name" value="ESTRADIOL 17-BETA-DEHYDROGENASE 8-RELATED"/>
    <property type="match status" value="1"/>
</dbReference>
<dbReference type="PANTHER" id="PTHR24321">
    <property type="entry name" value="DEHYDROGENASES, SHORT CHAIN"/>
    <property type="match status" value="1"/>
</dbReference>
<organism evidence="3 4">
    <name type="scientific">Mesorhizobium liriopis</name>
    <dbReference type="NCBI Taxonomy" id="2953882"/>
    <lineage>
        <taxon>Bacteria</taxon>
        <taxon>Pseudomonadati</taxon>
        <taxon>Pseudomonadota</taxon>
        <taxon>Alphaproteobacteria</taxon>
        <taxon>Hyphomicrobiales</taxon>
        <taxon>Phyllobacteriaceae</taxon>
        <taxon>Mesorhizobium</taxon>
    </lineage>
</organism>
<dbReference type="Gene3D" id="3.40.50.720">
    <property type="entry name" value="NAD(P)-binding Rossmann-like Domain"/>
    <property type="match status" value="1"/>
</dbReference>
<keyword evidence="2" id="KW-0560">Oxidoreductase</keyword>
<proteinExistence type="inferred from homology"/>
<dbReference type="SUPFAM" id="SSF51735">
    <property type="entry name" value="NAD(P)-binding Rossmann-fold domains"/>
    <property type="match status" value="1"/>
</dbReference>
<dbReference type="CDD" id="cd05233">
    <property type="entry name" value="SDR_c"/>
    <property type="match status" value="1"/>
</dbReference>
<evidence type="ECO:0000313" key="3">
    <source>
        <dbReference type="EMBL" id="MCO6049692.1"/>
    </source>
</evidence>
<dbReference type="RefSeq" id="WP_252817712.1">
    <property type="nucleotide sequence ID" value="NZ_JAMXQS010000003.1"/>
</dbReference>
<reference evidence="3 4" key="1">
    <citation type="submission" date="2022-06" db="EMBL/GenBank/DDBJ databases">
        <title>Mesorhizobium sp. strain RP14 Genome sequencing and assembly.</title>
        <authorList>
            <person name="Kim I."/>
        </authorList>
    </citation>
    <scope>NUCLEOTIDE SEQUENCE [LARGE SCALE GENOMIC DNA]</scope>
    <source>
        <strain evidence="4">RP14(2022)</strain>
    </source>
</reference>
<sequence>MKRFANKVVVVTGGGGAIGSAAARRFAEEGGRLAILDQNGEAAERITTEIGADAFALAVDVGDETQVASAIAEVQRRCGRIDVLFNNAGISGKVAPVYQLAVEDWDRIVRINLRGMFLMLRATLQSMIETKTEGAVVNMGSSMAGWDVLAGGAGYAATKHGVVGLSRIAALDAAPYGIRVNVICPGVIETTLGVPADDRDAYRRGIERFANRIPLRRIGQPEDVAAAVAFLASDDARHVTGADWLIDGGQTLQSWANAPEGGAYPLHREGGVS</sequence>
<dbReference type="EMBL" id="JAMXQS010000003">
    <property type="protein sequence ID" value="MCO6049692.1"/>
    <property type="molecule type" value="Genomic_DNA"/>
</dbReference>
<dbReference type="Proteomes" id="UP001205906">
    <property type="component" value="Unassembled WGS sequence"/>
</dbReference>
<dbReference type="PRINTS" id="PR00080">
    <property type="entry name" value="SDRFAMILY"/>
</dbReference>
<dbReference type="InterPro" id="IPR020904">
    <property type="entry name" value="Sc_DH/Rdtase_CS"/>
</dbReference>
<name>A0ABT1C4D2_9HYPH</name>
<dbReference type="Pfam" id="PF13561">
    <property type="entry name" value="adh_short_C2"/>
    <property type="match status" value="1"/>
</dbReference>
<dbReference type="InterPro" id="IPR036291">
    <property type="entry name" value="NAD(P)-bd_dom_sf"/>
</dbReference>
<gene>
    <name evidence="3" type="ORF">NGM99_07795</name>
</gene>
<keyword evidence="4" id="KW-1185">Reference proteome</keyword>
<dbReference type="PROSITE" id="PS00061">
    <property type="entry name" value="ADH_SHORT"/>
    <property type="match status" value="1"/>
</dbReference>
<accession>A0ABT1C4D2</accession>
<comment type="caution">
    <text evidence="3">The sequence shown here is derived from an EMBL/GenBank/DDBJ whole genome shotgun (WGS) entry which is preliminary data.</text>
</comment>
<comment type="similarity">
    <text evidence="1">Belongs to the short-chain dehydrogenases/reductases (SDR) family.</text>
</comment>